<dbReference type="OrthoDB" id="3191556at2"/>
<dbReference type="EMBL" id="FQYT01000016">
    <property type="protein sequence ID" value="SHJ26663.1"/>
    <property type="molecule type" value="Genomic_DNA"/>
</dbReference>
<name>A0A1M6HWX6_9FIRM</name>
<protein>
    <submittedName>
        <fullName evidence="1">Uncharacterized protein</fullName>
    </submittedName>
</protein>
<gene>
    <name evidence="1" type="ORF">SAMN02745691_01631</name>
</gene>
<dbReference type="STRING" id="1122934.SAMN02745691_01631"/>
<keyword evidence="2" id="KW-1185">Reference proteome</keyword>
<organism evidence="1 2">
    <name type="scientific">Parasporobacterium paucivorans DSM 15970</name>
    <dbReference type="NCBI Taxonomy" id="1122934"/>
    <lineage>
        <taxon>Bacteria</taxon>
        <taxon>Bacillati</taxon>
        <taxon>Bacillota</taxon>
        <taxon>Clostridia</taxon>
        <taxon>Lachnospirales</taxon>
        <taxon>Lachnospiraceae</taxon>
        <taxon>Parasporobacterium</taxon>
    </lineage>
</organism>
<dbReference type="RefSeq" id="WP_094757374.1">
    <property type="nucleotide sequence ID" value="NZ_FQYT01000016.1"/>
</dbReference>
<dbReference type="AlphaFoldDB" id="A0A1M6HWX6"/>
<evidence type="ECO:0000313" key="1">
    <source>
        <dbReference type="EMBL" id="SHJ26663.1"/>
    </source>
</evidence>
<accession>A0A1M6HWX6</accession>
<dbReference type="Proteomes" id="UP000184342">
    <property type="component" value="Unassembled WGS sequence"/>
</dbReference>
<sequence length="504" mass="57808">MADIKQVYEFAVKWFKKYRSTKTSEIEVEEGFAEECFALGFKMDCGESFQKAFPNTQAFDDCIHFEQIINRIDDISLLGSAIFSKWRYITHWSYSEELLSPENRPWFIIAFSRLAVLSSENGYSSLVLDGQAKKIKIISNNIGYGPCPMPEGEVEQHLTMTADGRVWFTGYNFGNGDGKYERGRTKNFSLDKEKTEYIFSAFSRFFSGEFGDVFATDIGSWKMTITNTEGHEFPFKGSLCADYEIDGKDLSEMLRDALGIENLFVFDGDDKPEKVERLLIEYHRITKIKPKVPPSEKIDTVTWDYSEQLIIDRESESVEHIQRIGSGCIVTRKYQVEEGVADLLDDLDADSLFENIEGNPPDAHDNTNETKDYAITVDFKKKPQRVIKGSYDKNGLPKDWPEFAEDIFNFMRFYNLGEILDSSVYSKAKRRAGEFMFCSVEFSEDGKSYYYISDEDTIEVGDFVIVPVGKDENTATAEVVNIEYFSEEKAPFPIEKTKHIIGRE</sequence>
<evidence type="ECO:0000313" key="2">
    <source>
        <dbReference type="Proteomes" id="UP000184342"/>
    </source>
</evidence>
<reference evidence="1 2" key="1">
    <citation type="submission" date="2016-11" db="EMBL/GenBank/DDBJ databases">
        <authorList>
            <person name="Jaros S."/>
            <person name="Januszkiewicz K."/>
            <person name="Wedrychowicz H."/>
        </authorList>
    </citation>
    <scope>NUCLEOTIDE SEQUENCE [LARGE SCALE GENOMIC DNA]</scope>
    <source>
        <strain evidence="1 2">DSM 15970</strain>
    </source>
</reference>
<proteinExistence type="predicted"/>